<protein>
    <submittedName>
        <fullName evidence="1">Uncharacterized protein</fullName>
    </submittedName>
</protein>
<organism evidence="1 2">
    <name type="scientific">Streptomyces alboflavus</name>
    <dbReference type="NCBI Taxonomy" id="67267"/>
    <lineage>
        <taxon>Bacteria</taxon>
        <taxon>Bacillati</taxon>
        <taxon>Actinomycetota</taxon>
        <taxon>Actinomycetes</taxon>
        <taxon>Kitasatosporales</taxon>
        <taxon>Streptomycetaceae</taxon>
        <taxon>Streptomyces</taxon>
    </lineage>
</organism>
<dbReference type="EMBL" id="CP021748">
    <property type="protein sequence ID" value="ARX88296.1"/>
    <property type="molecule type" value="Genomic_DNA"/>
</dbReference>
<dbReference type="eggNOG" id="COG2909">
    <property type="taxonomic scope" value="Bacteria"/>
</dbReference>
<dbReference type="RefSeq" id="WP_203348151.1">
    <property type="nucleotide sequence ID" value="NZ_CP021748.1"/>
</dbReference>
<dbReference type="KEGG" id="salf:SMD44_07783"/>
<reference evidence="1 2" key="1">
    <citation type="submission" date="2017-05" db="EMBL/GenBank/DDBJ databases">
        <title>Streptomyces alboflavus Genome sequencing and assembly.</title>
        <authorList>
            <person name="Wang Y."/>
            <person name="Du B."/>
            <person name="Ding Y."/>
            <person name="Liu H."/>
            <person name="Hou Q."/>
            <person name="Liu K."/>
            <person name="Wang C."/>
            <person name="Yao L."/>
        </authorList>
    </citation>
    <scope>NUCLEOTIDE SEQUENCE [LARGE SCALE GENOMIC DNA]</scope>
    <source>
        <strain evidence="1 2">MDJK44</strain>
    </source>
</reference>
<evidence type="ECO:0000313" key="1">
    <source>
        <dbReference type="EMBL" id="ARX88296.1"/>
    </source>
</evidence>
<keyword evidence="2" id="KW-1185">Reference proteome</keyword>
<sequence>MLPDDNAFVTAVDALGEPCRAVAAALSILGPLGRPALRLTAAWAGLSAAAAHDGVRRLVEAGILDQVPGPDGATAEGWTFRLPLTEHTVRERLSPVDRSRLSATAVEVLWKDADAERAGCVIRPAPGLLDEANALAYRADRVADAGSRLDRGRAVAELTAAARRMLPGTGDGRALLWLRVARDLTEHADARDLVLQEYGMTAYLACDYPIGQAAGESLLRDPGPALSDLDLQEAACLVVGVTANQHDWATMSRLATTYWWDRLPVPALAKVSGQALALCHLSRWRQAADLLKRTETVWNTCPRARAAPAQFSALADLAMGRPEPYRLELTLLDAPELPPARCTTWPAA</sequence>
<proteinExistence type="predicted"/>
<dbReference type="STRING" id="67267.GCA_000716675_01945"/>
<dbReference type="AlphaFoldDB" id="A0A1Z1WPD8"/>
<evidence type="ECO:0000313" key="2">
    <source>
        <dbReference type="Proteomes" id="UP000195880"/>
    </source>
</evidence>
<accession>A0A1Z1WPD8</accession>
<gene>
    <name evidence="1" type="ORF">SMD44_07783</name>
</gene>
<name>A0A1Z1WPD8_9ACTN</name>
<dbReference type="Proteomes" id="UP000195880">
    <property type="component" value="Chromosome"/>
</dbReference>